<dbReference type="InterPro" id="IPR041490">
    <property type="entry name" value="KstR2_TetR_C"/>
</dbReference>
<dbReference type="GO" id="GO:0000976">
    <property type="term" value="F:transcription cis-regulatory region binding"/>
    <property type="evidence" value="ECO:0007669"/>
    <property type="project" value="TreeGrafter"/>
</dbReference>
<dbReference type="Proteomes" id="UP000658390">
    <property type="component" value="Unassembled WGS sequence"/>
</dbReference>
<evidence type="ECO:0000256" key="5">
    <source>
        <dbReference type="PROSITE-ProRule" id="PRU00335"/>
    </source>
</evidence>
<feature type="domain" description="HTH tetR-type" evidence="6">
    <location>
        <begin position="24"/>
        <end position="84"/>
    </location>
</feature>
<evidence type="ECO:0000256" key="4">
    <source>
        <dbReference type="ARBA" id="ARBA00023163"/>
    </source>
</evidence>
<dbReference type="SUPFAM" id="SSF46689">
    <property type="entry name" value="Homeodomain-like"/>
    <property type="match status" value="1"/>
</dbReference>
<dbReference type="GO" id="GO:0003700">
    <property type="term" value="F:DNA-binding transcription factor activity"/>
    <property type="evidence" value="ECO:0007669"/>
    <property type="project" value="TreeGrafter"/>
</dbReference>
<dbReference type="EMBL" id="JAEKCZ010000055">
    <property type="protein sequence ID" value="MBJ2260105.1"/>
    <property type="molecule type" value="Genomic_DNA"/>
</dbReference>
<dbReference type="Pfam" id="PF17932">
    <property type="entry name" value="TetR_C_24"/>
    <property type="match status" value="1"/>
</dbReference>
<gene>
    <name evidence="7" type="ORF">JFT45_26820</name>
</gene>
<evidence type="ECO:0000259" key="6">
    <source>
        <dbReference type="PROSITE" id="PS50977"/>
    </source>
</evidence>
<dbReference type="Pfam" id="PF00440">
    <property type="entry name" value="TetR_N"/>
    <property type="match status" value="1"/>
</dbReference>
<organism evidence="7 8">
    <name type="scientific">Pseudomonas psychrophila</name>
    <dbReference type="NCBI Taxonomy" id="122355"/>
    <lineage>
        <taxon>Bacteria</taxon>
        <taxon>Pseudomonadati</taxon>
        <taxon>Pseudomonadota</taxon>
        <taxon>Gammaproteobacteria</taxon>
        <taxon>Pseudomonadales</taxon>
        <taxon>Pseudomonadaceae</taxon>
        <taxon>Pseudomonas</taxon>
    </lineage>
</organism>
<dbReference type="InterPro" id="IPR009057">
    <property type="entry name" value="Homeodomain-like_sf"/>
</dbReference>
<dbReference type="InterPro" id="IPR036271">
    <property type="entry name" value="Tet_transcr_reg_TetR-rel_C_sf"/>
</dbReference>
<keyword evidence="2" id="KW-0805">Transcription regulation</keyword>
<reference evidence="7" key="1">
    <citation type="submission" date="2020-12" db="EMBL/GenBank/DDBJ databases">
        <title>Antibiotic resistance and phylogeny of Pseudomonas spp. isolated over three decades from chicken meat in the Norwegian food chain.</title>
        <authorList>
            <person name="Moen B."/>
        </authorList>
    </citation>
    <scope>NUCLEOTIDE SEQUENCE</scope>
    <source>
        <strain evidence="7">MF6762</strain>
    </source>
</reference>
<keyword evidence="4" id="KW-0804">Transcription</keyword>
<dbReference type="AlphaFoldDB" id="A0A8I1FZB3"/>
<dbReference type="SUPFAM" id="SSF48498">
    <property type="entry name" value="Tetracyclin repressor-like, C-terminal domain"/>
    <property type="match status" value="1"/>
</dbReference>
<evidence type="ECO:0000256" key="1">
    <source>
        <dbReference type="ARBA" id="ARBA00022491"/>
    </source>
</evidence>
<accession>A0A8I1FZB3</accession>
<protein>
    <submittedName>
        <fullName evidence="7">TetR family transcriptional regulator</fullName>
    </submittedName>
</protein>
<dbReference type="PRINTS" id="PR00455">
    <property type="entry name" value="HTHTETR"/>
</dbReference>
<feature type="DNA-binding region" description="H-T-H motif" evidence="5">
    <location>
        <begin position="47"/>
        <end position="66"/>
    </location>
</feature>
<dbReference type="PROSITE" id="PS50977">
    <property type="entry name" value="HTH_TETR_2"/>
    <property type="match status" value="1"/>
</dbReference>
<evidence type="ECO:0000256" key="3">
    <source>
        <dbReference type="ARBA" id="ARBA00023125"/>
    </source>
</evidence>
<sequence length="219" mass="24801">MSSARPDHASPGRLLSAPLLVREPDRHQHLREVAASLFANRGYANVGLRQLAEHLGIQSGSIYSHIESKQVLLYELIRDHLENLQDHVEWQVKKSAGVEEKLRAFIAGHIEFQLQHRALSQLSVLELRSLEPEYRREIADLQVRYREYLEGIIGDGMKAGVFHSQPLSVASHCVLGLLSSIVLWFGEDAAFSMEQLIKHYTAMVWPSQRRVANLPPASR</sequence>
<name>A0A8I1FZB3_9PSED</name>
<keyword evidence="1" id="KW-0678">Repressor</keyword>
<dbReference type="RefSeq" id="WP_084929334.1">
    <property type="nucleotide sequence ID" value="NZ_JAEKCZ010000055.1"/>
</dbReference>
<evidence type="ECO:0000313" key="7">
    <source>
        <dbReference type="EMBL" id="MBJ2260105.1"/>
    </source>
</evidence>
<comment type="caution">
    <text evidence="7">The sequence shown here is derived from an EMBL/GenBank/DDBJ whole genome shotgun (WGS) entry which is preliminary data.</text>
</comment>
<evidence type="ECO:0000256" key="2">
    <source>
        <dbReference type="ARBA" id="ARBA00023015"/>
    </source>
</evidence>
<evidence type="ECO:0000313" key="8">
    <source>
        <dbReference type="Proteomes" id="UP000658390"/>
    </source>
</evidence>
<keyword evidence="3 5" id="KW-0238">DNA-binding</keyword>
<proteinExistence type="predicted"/>
<dbReference type="PANTHER" id="PTHR30055:SF175">
    <property type="entry name" value="HTH-TYPE TRANSCRIPTIONAL REPRESSOR KSTR2"/>
    <property type="match status" value="1"/>
</dbReference>
<dbReference type="InterPro" id="IPR050109">
    <property type="entry name" value="HTH-type_TetR-like_transc_reg"/>
</dbReference>
<dbReference type="Gene3D" id="1.10.357.10">
    <property type="entry name" value="Tetracycline Repressor, domain 2"/>
    <property type="match status" value="1"/>
</dbReference>
<dbReference type="Gene3D" id="1.10.10.60">
    <property type="entry name" value="Homeodomain-like"/>
    <property type="match status" value="1"/>
</dbReference>
<dbReference type="InterPro" id="IPR001647">
    <property type="entry name" value="HTH_TetR"/>
</dbReference>
<dbReference type="PANTHER" id="PTHR30055">
    <property type="entry name" value="HTH-TYPE TRANSCRIPTIONAL REGULATOR RUTR"/>
    <property type="match status" value="1"/>
</dbReference>